<accession>A0A8J6PCA3</accession>
<comment type="caution">
    <text evidence="1">The sequence shown here is derived from an EMBL/GenBank/DDBJ whole genome shotgun (WGS) entry which is preliminary data.</text>
</comment>
<proteinExistence type="predicted"/>
<reference evidence="1" key="1">
    <citation type="submission" date="2020-09" db="EMBL/GenBank/DDBJ databases">
        <title>Taishania pollutisoli gen. nov., sp. nov., Isolated from Tetrabromobisphenol A-Contaminated Soil.</title>
        <authorList>
            <person name="Chen Q."/>
        </authorList>
    </citation>
    <scope>NUCLEOTIDE SEQUENCE</scope>
    <source>
        <strain evidence="1">CZZ-1</strain>
    </source>
</reference>
<dbReference type="EMBL" id="JACVEL010000004">
    <property type="protein sequence ID" value="MBC9812508.1"/>
    <property type="molecule type" value="Genomic_DNA"/>
</dbReference>
<evidence type="ECO:0000313" key="2">
    <source>
        <dbReference type="Proteomes" id="UP000652681"/>
    </source>
</evidence>
<sequence>MSLKESFRESVKKNLGSAAIIFPPTSKVQLGDYGFYNQGDFFVVGNLFVKSGTHVNDFINDKIEESPAFNYLINNKEATSLPIEIKGEVNELVGVDVEYSFNSESGFVAHLTNTRTGSIYLNDDLKNILKSLKNDGSWKNSYKFVWQIWETELKFAFAQSKESKVVLSAKVSQEVSQIADLKFDFNFIKSRATNGEFWSKEGVKSTPIANFARYNMFGSVKPQFTNKMSVSDTKPFQEDTIIPDNSWE</sequence>
<gene>
    <name evidence="1" type="ORF">H9Y05_08510</name>
</gene>
<keyword evidence="2" id="KW-1185">Reference proteome</keyword>
<dbReference type="AlphaFoldDB" id="A0A8J6PCA3"/>
<evidence type="ECO:0000313" key="1">
    <source>
        <dbReference type="EMBL" id="MBC9812508.1"/>
    </source>
</evidence>
<name>A0A8J6PCA3_9FLAO</name>
<dbReference type="RefSeq" id="WP_163489892.1">
    <property type="nucleotide sequence ID" value="NZ_JACVEL010000004.1"/>
</dbReference>
<protein>
    <submittedName>
        <fullName evidence="1">Uncharacterized protein</fullName>
    </submittedName>
</protein>
<dbReference type="Proteomes" id="UP000652681">
    <property type="component" value="Unassembled WGS sequence"/>
</dbReference>
<organism evidence="1 2">
    <name type="scientific">Taishania pollutisoli</name>
    <dbReference type="NCBI Taxonomy" id="2766479"/>
    <lineage>
        <taxon>Bacteria</taxon>
        <taxon>Pseudomonadati</taxon>
        <taxon>Bacteroidota</taxon>
        <taxon>Flavobacteriia</taxon>
        <taxon>Flavobacteriales</taxon>
        <taxon>Crocinitomicaceae</taxon>
        <taxon>Taishania</taxon>
    </lineage>
</organism>